<reference evidence="2 3" key="1">
    <citation type="submission" date="2023-03" db="EMBL/GenBank/DDBJ databases">
        <title>Fodinicurvata sp. CAU 1616 isolated from sea sendiment.</title>
        <authorList>
            <person name="Kim W."/>
        </authorList>
    </citation>
    <scope>NUCLEOTIDE SEQUENCE [LARGE SCALE GENOMIC DNA]</scope>
    <source>
        <strain evidence="2 3">CAU 1616</strain>
    </source>
</reference>
<dbReference type="Gene3D" id="1.10.150.750">
    <property type="match status" value="1"/>
</dbReference>
<evidence type="ECO:0000313" key="2">
    <source>
        <dbReference type="EMBL" id="MDF2095626.1"/>
    </source>
</evidence>
<accession>A0ABT5YKZ8</accession>
<protein>
    <submittedName>
        <fullName evidence="2">Haloacid dehalogenase type II</fullName>
    </submittedName>
</protein>
<dbReference type="Pfam" id="PF00702">
    <property type="entry name" value="Hydrolase"/>
    <property type="match status" value="1"/>
</dbReference>
<dbReference type="CDD" id="cd02588">
    <property type="entry name" value="HAD_L2-DEX"/>
    <property type="match status" value="1"/>
</dbReference>
<dbReference type="InterPro" id="IPR023214">
    <property type="entry name" value="HAD_sf"/>
</dbReference>
<gene>
    <name evidence="2" type="ORF">P2G67_06520</name>
</gene>
<name>A0ABT5YKZ8_9PROT</name>
<dbReference type="InterPro" id="IPR051540">
    <property type="entry name" value="S-2-haloacid_dehalogenase"/>
</dbReference>
<dbReference type="SUPFAM" id="SSF56784">
    <property type="entry name" value="HAD-like"/>
    <property type="match status" value="1"/>
</dbReference>
<dbReference type="PANTHER" id="PTHR43316:SF3">
    <property type="entry name" value="HALOACID DEHALOGENASE, TYPE II (AFU_ORTHOLOGUE AFUA_2G07750)-RELATED"/>
    <property type="match status" value="1"/>
</dbReference>
<dbReference type="NCBIfam" id="TIGR01493">
    <property type="entry name" value="HAD-SF-IA-v2"/>
    <property type="match status" value="1"/>
</dbReference>
<dbReference type="SFLD" id="SFLDG01129">
    <property type="entry name" value="C1.5:_HAD__Beta-PGM__Phosphata"/>
    <property type="match status" value="1"/>
</dbReference>
<organism evidence="2 3">
    <name type="scientific">Aquibaculum arenosum</name>
    <dbReference type="NCBI Taxonomy" id="3032591"/>
    <lineage>
        <taxon>Bacteria</taxon>
        <taxon>Pseudomonadati</taxon>
        <taxon>Pseudomonadota</taxon>
        <taxon>Alphaproteobacteria</taxon>
        <taxon>Rhodospirillales</taxon>
        <taxon>Rhodovibrionaceae</taxon>
        <taxon>Aquibaculum</taxon>
    </lineage>
</organism>
<sequence length="250" mass="27981">MKQGYSKPKALLFDVFGTLVDWRGSLIRQLRAFGEARGLDQVDWPGLADAWRGRYAPSMDEVRSGRRAWTVLDDLHRESLLALLPKFGLEQRLEEEEIEGLVRGWHRLDPWPDVSGGLARLHERFLLAPLSNGNVALMANLKRHAKLPWDCILGAELARHYKPDPEVYLTAMALLRLAPQEVMMVAAHNDDLAQAQALGMQTAFVPRPTEHGPNQTTDLAADGAWDFVVASTEELADRLCDNGEVDLLRG</sequence>
<dbReference type="EMBL" id="JARHUD010000003">
    <property type="protein sequence ID" value="MDF2095626.1"/>
    <property type="molecule type" value="Genomic_DNA"/>
</dbReference>
<dbReference type="InterPro" id="IPR006439">
    <property type="entry name" value="HAD-SF_hydro_IA"/>
</dbReference>
<proteinExistence type="predicted"/>
<keyword evidence="1" id="KW-0378">Hydrolase</keyword>
<dbReference type="NCBIfam" id="TIGR01428">
    <property type="entry name" value="HAD_type_II"/>
    <property type="match status" value="1"/>
</dbReference>
<dbReference type="Gene3D" id="3.40.50.1000">
    <property type="entry name" value="HAD superfamily/HAD-like"/>
    <property type="match status" value="1"/>
</dbReference>
<keyword evidence="3" id="KW-1185">Reference proteome</keyword>
<dbReference type="Proteomes" id="UP001215503">
    <property type="component" value="Unassembled WGS sequence"/>
</dbReference>
<dbReference type="PRINTS" id="PR00413">
    <property type="entry name" value="HADHALOGNASE"/>
</dbReference>
<dbReference type="InterPro" id="IPR036412">
    <property type="entry name" value="HAD-like_sf"/>
</dbReference>
<dbReference type="RefSeq" id="WP_275821231.1">
    <property type="nucleotide sequence ID" value="NZ_JARHUD010000003.1"/>
</dbReference>
<dbReference type="SFLD" id="SFLDS00003">
    <property type="entry name" value="Haloacid_Dehalogenase"/>
    <property type="match status" value="1"/>
</dbReference>
<dbReference type="PANTHER" id="PTHR43316">
    <property type="entry name" value="HYDROLASE, HALOACID DELAHOGENASE-RELATED"/>
    <property type="match status" value="1"/>
</dbReference>
<dbReference type="InterPro" id="IPR006328">
    <property type="entry name" value="2-HAD"/>
</dbReference>
<comment type="caution">
    <text evidence="2">The sequence shown here is derived from an EMBL/GenBank/DDBJ whole genome shotgun (WGS) entry which is preliminary data.</text>
</comment>
<evidence type="ECO:0000256" key="1">
    <source>
        <dbReference type="ARBA" id="ARBA00022801"/>
    </source>
</evidence>
<evidence type="ECO:0000313" key="3">
    <source>
        <dbReference type="Proteomes" id="UP001215503"/>
    </source>
</evidence>